<gene>
    <name evidence="3" type="primary">iolG_2</name>
    <name evidence="3" type="ORF">ERS852511_02386</name>
    <name evidence="4" type="ORF">GAN59_08135</name>
    <name evidence="5" type="ORF">K0H07_19585</name>
</gene>
<sequence length="441" mass="49781">MRNKIEKGVDLNLRQFIKSLGYIAGGTALLASTPWLSSCTPEKLKEIRNEKARIALIGTGSRGQYHIHNLKEIPHARIVAVCDNYAPNLQQAVELCPGAKAYTDYRKLLESADIDGVIISTPLNWHAPIVLDALAAGKHVFCEKAMARTLDECKAIYDAYQTTNQVLYFCMQRMYDEKYIKGMQMIHSGLIGDVVGMRCHWFRNADWRRPVPSPELEHKINWRLYKESSGGLMTELACHQLEVCNWAAKRMPVSIIGMGDIVYWKDGREVYDSVNVTYRYSDGTKIAYESLISNKFNGMEDQILGHKGTMEMAKGIYYLEEDHSTSGIRQLIGQVKDKVFAAIPTAGPSWRPETKMEYTPHFVIEGDINVNNGLSMIGADKDGSDIILSSFCQSCITGEKAQNVVEEAYCSTVLCLLGNQAMEEERHILFPDEYKIPYMKF</sequence>
<dbReference type="PANTHER" id="PTHR43818:SF12">
    <property type="entry name" value="NADH-DEPENDENT DEHYDROGENASE-RELATED"/>
    <property type="match status" value="1"/>
</dbReference>
<evidence type="ECO:0000313" key="4">
    <source>
        <dbReference type="EMBL" id="KAB4475430.1"/>
    </source>
</evidence>
<protein>
    <submittedName>
        <fullName evidence="3">Dehydrogenase</fullName>
        <ecNumber evidence="3">1.1.1.18</ecNumber>
    </submittedName>
    <submittedName>
        <fullName evidence="4">Gfo/Idh/MocA family oxidoreductase</fullName>
    </submittedName>
</protein>
<reference evidence="3 6" key="1">
    <citation type="submission" date="2015-09" db="EMBL/GenBank/DDBJ databases">
        <authorList>
            <consortium name="Pathogen Informatics"/>
        </authorList>
    </citation>
    <scope>NUCLEOTIDE SEQUENCE [LARGE SCALE GENOMIC DNA]</scope>
    <source>
        <strain evidence="3 6">2789STDY5834899</strain>
    </source>
</reference>
<dbReference type="Proteomes" id="UP001200544">
    <property type="component" value="Unassembled WGS sequence"/>
</dbReference>
<dbReference type="PATRIC" id="fig|818.23.peg.4839"/>
<feature type="domain" description="GFO/IDH/MocA-like oxidoreductase" evidence="2">
    <location>
        <begin position="184"/>
        <end position="310"/>
    </location>
</feature>
<dbReference type="Pfam" id="PF01408">
    <property type="entry name" value="GFO_IDH_MocA"/>
    <property type="match status" value="1"/>
</dbReference>
<dbReference type="Pfam" id="PF22725">
    <property type="entry name" value="GFO_IDH_MocA_C3"/>
    <property type="match status" value="1"/>
</dbReference>
<dbReference type="InterPro" id="IPR000683">
    <property type="entry name" value="Gfo/Idh/MocA-like_OxRdtase_N"/>
</dbReference>
<dbReference type="EMBL" id="CZAP01000007">
    <property type="protein sequence ID" value="CUP52706.1"/>
    <property type="molecule type" value="Genomic_DNA"/>
</dbReference>
<name>A0A0P0FKW8_BACT4</name>
<dbReference type="EC" id="1.1.1.18" evidence="3"/>
<dbReference type="AlphaFoldDB" id="A0A0P0FKW8"/>
<dbReference type="InterPro" id="IPR055170">
    <property type="entry name" value="GFO_IDH_MocA-like_dom"/>
</dbReference>
<proteinExistence type="predicted"/>
<dbReference type="InterPro" id="IPR050463">
    <property type="entry name" value="Gfo/Idh/MocA_oxidrdct_glycsds"/>
</dbReference>
<dbReference type="PANTHER" id="PTHR43818">
    <property type="entry name" value="BCDNA.GH03377"/>
    <property type="match status" value="1"/>
</dbReference>
<dbReference type="EMBL" id="JAHYQA010000013">
    <property type="protein sequence ID" value="MCE9239348.1"/>
    <property type="molecule type" value="Genomic_DNA"/>
</dbReference>
<dbReference type="GO" id="GO:0050112">
    <property type="term" value="F:inositol 2-dehydrogenase (NAD+) activity"/>
    <property type="evidence" value="ECO:0007669"/>
    <property type="project" value="UniProtKB-EC"/>
</dbReference>
<evidence type="ECO:0000259" key="1">
    <source>
        <dbReference type="Pfam" id="PF01408"/>
    </source>
</evidence>
<dbReference type="SUPFAM" id="SSF55347">
    <property type="entry name" value="Glyceraldehyde-3-phosphate dehydrogenase-like, C-terminal domain"/>
    <property type="match status" value="1"/>
</dbReference>
<dbReference type="GO" id="GO:0000166">
    <property type="term" value="F:nucleotide binding"/>
    <property type="evidence" value="ECO:0007669"/>
    <property type="project" value="InterPro"/>
</dbReference>
<evidence type="ECO:0000259" key="2">
    <source>
        <dbReference type="Pfam" id="PF22725"/>
    </source>
</evidence>
<reference evidence="4 7" key="2">
    <citation type="journal article" date="2019" name="Nat. Med.">
        <title>A library of human gut bacterial isolates paired with longitudinal multiomics data enables mechanistic microbiome research.</title>
        <authorList>
            <person name="Poyet M."/>
            <person name="Groussin M."/>
            <person name="Gibbons S.M."/>
            <person name="Avila-Pacheco J."/>
            <person name="Jiang X."/>
            <person name="Kearney S.M."/>
            <person name="Perrotta A.R."/>
            <person name="Berdy B."/>
            <person name="Zhao S."/>
            <person name="Lieberman T.D."/>
            <person name="Swanson P.K."/>
            <person name="Smith M."/>
            <person name="Roesemann S."/>
            <person name="Alexander J.E."/>
            <person name="Rich S.A."/>
            <person name="Livny J."/>
            <person name="Vlamakis H."/>
            <person name="Clish C."/>
            <person name="Bullock K."/>
            <person name="Deik A."/>
            <person name="Scott J."/>
            <person name="Pierce K.A."/>
            <person name="Xavier R.J."/>
            <person name="Alm E.J."/>
        </authorList>
    </citation>
    <scope>NUCLEOTIDE SEQUENCE [LARGE SCALE GENOMIC DNA]</scope>
    <source>
        <strain evidence="4 7">BIOML-A156</strain>
    </source>
</reference>
<dbReference type="KEGG" id="btho:Btheta7330_04702"/>
<dbReference type="Gene3D" id="3.40.50.720">
    <property type="entry name" value="NAD(P)-binding Rossmann-like Domain"/>
    <property type="match status" value="1"/>
</dbReference>
<dbReference type="RefSeq" id="WP_008762533.1">
    <property type="nucleotide sequence ID" value="NZ_CAXKYH010000007.1"/>
</dbReference>
<evidence type="ECO:0000313" key="6">
    <source>
        <dbReference type="Proteomes" id="UP000095576"/>
    </source>
</evidence>
<feature type="domain" description="Gfo/Idh/MocA-like oxidoreductase N-terminal" evidence="1">
    <location>
        <begin position="53"/>
        <end position="167"/>
    </location>
</feature>
<dbReference type="SUPFAM" id="SSF51735">
    <property type="entry name" value="NAD(P)-binding Rossmann-fold domains"/>
    <property type="match status" value="1"/>
</dbReference>
<keyword evidence="3" id="KW-0560">Oxidoreductase</keyword>
<dbReference type="EMBL" id="WCRS01000004">
    <property type="protein sequence ID" value="KAB4475430.1"/>
    <property type="molecule type" value="Genomic_DNA"/>
</dbReference>
<evidence type="ECO:0000313" key="5">
    <source>
        <dbReference type="EMBL" id="MCE9239348.1"/>
    </source>
</evidence>
<reference evidence="5" key="3">
    <citation type="submission" date="2021-07" db="EMBL/GenBank/DDBJ databases">
        <title>Comparative genomics of Bacteroides fragilis group isolates reveals species-dependent resistance mechanisms and validates clinical tools for resistance prediction.</title>
        <authorList>
            <person name="Wallace M.J."/>
            <person name="Jean S."/>
            <person name="Wallace M.A."/>
            <person name="Carey-Ann B.D."/>
            <person name="Dantas G."/>
        </authorList>
    </citation>
    <scope>NUCLEOTIDE SEQUENCE</scope>
    <source>
        <strain evidence="5">BJH_160</strain>
    </source>
</reference>
<evidence type="ECO:0000313" key="3">
    <source>
        <dbReference type="EMBL" id="CUP52706.1"/>
    </source>
</evidence>
<organism evidence="3 6">
    <name type="scientific">Bacteroides thetaiotaomicron</name>
    <dbReference type="NCBI Taxonomy" id="818"/>
    <lineage>
        <taxon>Bacteria</taxon>
        <taxon>Pseudomonadati</taxon>
        <taxon>Bacteroidota</taxon>
        <taxon>Bacteroidia</taxon>
        <taxon>Bacteroidales</taxon>
        <taxon>Bacteroidaceae</taxon>
        <taxon>Bacteroides</taxon>
    </lineage>
</organism>
<dbReference type="Gene3D" id="3.30.360.10">
    <property type="entry name" value="Dihydrodipicolinate Reductase, domain 2"/>
    <property type="match status" value="1"/>
</dbReference>
<evidence type="ECO:0000313" key="7">
    <source>
        <dbReference type="Proteomes" id="UP000488521"/>
    </source>
</evidence>
<dbReference type="Proteomes" id="UP000095576">
    <property type="component" value="Unassembled WGS sequence"/>
</dbReference>
<accession>A0A0P0FKW8</accession>
<dbReference type="InterPro" id="IPR036291">
    <property type="entry name" value="NAD(P)-bd_dom_sf"/>
</dbReference>
<dbReference type="Proteomes" id="UP000488521">
    <property type="component" value="Unassembled WGS sequence"/>
</dbReference>